<keyword evidence="4 9" id="KW-0762">Sugar transport</keyword>
<comment type="similarity">
    <text evidence="2">Belongs to the GRP transporter (TC 2.A.7.5) family.</text>
</comment>
<protein>
    <submittedName>
        <fullName evidence="9">Sugar transporter</fullName>
    </submittedName>
</protein>
<dbReference type="InterPro" id="IPR010651">
    <property type="entry name" value="Sugar_transport"/>
</dbReference>
<keyword evidence="10" id="KW-1185">Reference proteome</keyword>
<evidence type="ECO:0000256" key="7">
    <source>
        <dbReference type="ARBA" id="ARBA00023136"/>
    </source>
</evidence>
<dbReference type="OrthoDB" id="1452595at2"/>
<evidence type="ECO:0000256" key="3">
    <source>
        <dbReference type="ARBA" id="ARBA00022448"/>
    </source>
</evidence>
<feature type="transmembrane region" description="Helical" evidence="8">
    <location>
        <begin position="32"/>
        <end position="50"/>
    </location>
</feature>
<dbReference type="GO" id="GO:0015144">
    <property type="term" value="F:carbohydrate transmembrane transporter activity"/>
    <property type="evidence" value="ECO:0007669"/>
    <property type="project" value="InterPro"/>
</dbReference>
<dbReference type="GO" id="GO:0005886">
    <property type="term" value="C:plasma membrane"/>
    <property type="evidence" value="ECO:0007669"/>
    <property type="project" value="UniProtKB-SubCell"/>
</dbReference>
<dbReference type="PANTHER" id="PTHR16119">
    <property type="entry name" value="TRANSMEMBRANE PROTEIN 144"/>
    <property type="match status" value="1"/>
</dbReference>
<feature type="transmembrane region" description="Helical" evidence="8">
    <location>
        <begin position="56"/>
        <end position="75"/>
    </location>
</feature>
<evidence type="ECO:0000256" key="5">
    <source>
        <dbReference type="ARBA" id="ARBA00022692"/>
    </source>
</evidence>
<name>A0A387BGI0_9LACT</name>
<evidence type="ECO:0000256" key="2">
    <source>
        <dbReference type="ARBA" id="ARBA00006117"/>
    </source>
</evidence>
<evidence type="ECO:0000256" key="6">
    <source>
        <dbReference type="ARBA" id="ARBA00022989"/>
    </source>
</evidence>
<evidence type="ECO:0000256" key="1">
    <source>
        <dbReference type="ARBA" id="ARBA00004651"/>
    </source>
</evidence>
<keyword evidence="5 8" id="KW-0812">Transmembrane</keyword>
<dbReference type="InterPro" id="IPR037185">
    <property type="entry name" value="EmrE-like"/>
</dbReference>
<dbReference type="KEGG" id="lact:D7I46_10000"/>
<reference evidence="9 10" key="1">
    <citation type="submission" date="2018-09" db="EMBL/GenBank/DDBJ databases">
        <title>Genome sequencing of strain 1JSPR-7.</title>
        <authorList>
            <person name="Heo J."/>
            <person name="Kim S.-J."/>
            <person name="Kwon S.-W."/>
        </authorList>
    </citation>
    <scope>NUCLEOTIDE SEQUENCE [LARGE SCALE GENOMIC DNA]</scope>
    <source>
        <strain evidence="9 10">1JSPR-7</strain>
    </source>
</reference>
<accession>A0A387BGI0</accession>
<evidence type="ECO:0000256" key="4">
    <source>
        <dbReference type="ARBA" id="ARBA00022597"/>
    </source>
</evidence>
<feature type="transmembrane region" description="Helical" evidence="8">
    <location>
        <begin position="214"/>
        <end position="235"/>
    </location>
</feature>
<feature type="transmembrane region" description="Helical" evidence="8">
    <location>
        <begin position="6"/>
        <end position="25"/>
    </location>
</feature>
<dbReference type="Proteomes" id="UP000269374">
    <property type="component" value="Chromosome"/>
</dbReference>
<gene>
    <name evidence="9" type="ORF">D7I46_10000</name>
</gene>
<sequence>MQGVLLALVPMVAWGSIGFVANKFGGNAKQQTLGMTLGAFVFALIVFLFRQPHLTWPIFLIGFIGGLIWSIGQFGQFNSMKYMGVSVASPLSSGTQLVLGGLIGVFAFHEWTKQIQFILGFIAMIVLVIGFYFSAKRDPENTVIHEHHNYGKGLMWLTYSTLGYVAYVILFNNLSALWFNIHFDTLTIILPMSLGMIVGAIAMGGGKIKLEKYVFQNMIVGIMWGIGNIFMLMAAREAGNAIAFSFSQLGIIISTIGGILFLGEKKTKKELGYVAIGMILFVVGALLLAVVKSKG</sequence>
<feature type="transmembrane region" description="Helical" evidence="8">
    <location>
        <begin position="271"/>
        <end position="291"/>
    </location>
</feature>
<dbReference type="SUPFAM" id="SSF103481">
    <property type="entry name" value="Multidrug resistance efflux transporter EmrE"/>
    <property type="match status" value="2"/>
</dbReference>
<dbReference type="RefSeq" id="WP_120772757.1">
    <property type="nucleotide sequence ID" value="NZ_CP032627.1"/>
</dbReference>
<comment type="subcellular location">
    <subcellularLocation>
        <location evidence="1">Cell membrane</location>
        <topology evidence="1">Multi-pass membrane protein</topology>
    </subcellularLocation>
</comment>
<feature type="transmembrane region" description="Helical" evidence="8">
    <location>
        <begin position="185"/>
        <end position="202"/>
    </location>
</feature>
<keyword evidence="6 8" id="KW-1133">Transmembrane helix</keyword>
<evidence type="ECO:0000313" key="9">
    <source>
        <dbReference type="EMBL" id="AYG01384.1"/>
    </source>
</evidence>
<feature type="transmembrane region" description="Helical" evidence="8">
    <location>
        <begin position="87"/>
        <end position="109"/>
    </location>
</feature>
<evidence type="ECO:0000313" key="10">
    <source>
        <dbReference type="Proteomes" id="UP000269374"/>
    </source>
</evidence>
<dbReference type="Pfam" id="PF06800">
    <property type="entry name" value="Sugar_transport"/>
    <property type="match status" value="1"/>
</dbReference>
<keyword evidence="3" id="KW-0813">Transport</keyword>
<feature type="transmembrane region" description="Helical" evidence="8">
    <location>
        <begin position="241"/>
        <end position="262"/>
    </location>
</feature>
<dbReference type="AlphaFoldDB" id="A0A387BGI0"/>
<organism evidence="9 10">
    <name type="scientific">Lactococcus allomyrinae</name>
    <dbReference type="NCBI Taxonomy" id="2419773"/>
    <lineage>
        <taxon>Bacteria</taxon>
        <taxon>Bacillati</taxon>
        <taxon>Bacillota</taxon>
        <taxon>Bacilli</taxon>
        <taxon>Lactobacillales</taxon>
        <taxon>Streptococcaceae</taxon>
        <taxon>Lactococcus</taxon>
    </lineage>
</organism>
<feature type="transmembrane region" description="Helical" evidence="8">
    <location>
        <begin position="156"/>
        <end position="179"/>
    </location>
</feature>
<proteinExistence type="inferred from homology"/>
<keyword evidence="7 8" id="KW-0472">Membrane</keyword>
<evidence type="ECO:0000256" key="8">
    <source>
        <dbReference type="SAM" id="Phobius"/>
    </source>
</evidence>
<feature type="transmembrane region" description="Helical" evidence="8">
    <location>
        <begin position="115"/>
        <end position="135"/>
    </location>
</feature>
<dbReference type="PANTHER" id="PTHR16119:SF17">
    <property type="entry name" value="TRANSMEMBRANE PROTEIN 144"/>
    <property type="match status" value="1"/>
</dbReference>
<dbReference type="EMBL" id="CP032627">
    <property type="protein sequence ID" value="AYG01384.1"/>
    <property type="molecule type" value="Genomic_DNA"/>
</dbReference>